<accession>A0A8J3BHI6</accession>
<dbReference type="AlphaFoldDB" id="A0A8J3BHI6"/>
<dbReference type="InterPro" id="IPR010982">
    <property type="entry name" value="Lambda_DNA-bd_dom_sf"/>
</dbReference>
<gene>
    <name evidence="2" type="ORF">GCM10010124_04930</name>
</gene>
<dbReference type="SMART" id="SM00530">
    <property type="entry name" value="HTH_XRE"/>
    <property type="match status" value="1"/>
</dbReference>
<reference evidence="2" key="2">
    <citation type="submission" date="2020-09" db="EMBL/GenBank/DDBJ databases">
        <authorList>
            <person name="Sun Q."/>
            <person name="Ohkuma M."/>
        </authorList>
    </citation>
    <scope>NUCLEOTIDE SEQUENCE</scope>
    <source>
        <strain evidence="2">JCM 3091</strain>
    </source>
</reference>
<dbReference type="CDD" id="cd00093">
    <property type="entry name" value="HTH_XRE"/>
    <property type="match status" value="1"/>
</dbReference>
<name>A0A8J3BHI6_9ACTN</name>
<dbReference type="Gene3D" id="1.10.260.40">
    <property type="entry name" value="lambda repressor-like DNA-binding domains"/>
    <property type="match status" value="1"/>
</dbReference>
<evidence type="ECO:0000259" key="1">
    <source>
        <dbReference type="PROSITE" id="PS50943"/>
    </source>
</evidence>
<dbReference type="Pfam" id="PF13560">
    <property type="entry name" value="HTH_31"/>
    <property type="match status" value="1"/>
</dbReference>
<dbReference type="GO" id="GO:0003677">
    <property type="term" value="F:DNA binding"/>
    <property type="evidence" value="ECO:0007669"/>
    <property type="project" value="InterPro"/>
</dbReference>
<reference evidence="2" key="1">
    <citation type="journal article" date="2014" name="Int. J. Syst. Evol. Microbiol.">
        <title>Complete genome sequence of Corynebacterium casei LMG S-19264T (=DSM 44701T), isolated from a smear-ripened cheese.</title>
        <authorList>
            <consortium name="US DOE Joint Genome Institute (JGI-PGF)"/>
            <person name="Walter F."/>
            <person name="Albersmeier A."/>
            <person name="Kalinowski J."/>
            <person name="Ruckert C."/>
        </authorList>
    </citation>
    <scope>NUCLEOTIDE SEQUENCE</scope>
    <source>
        <strain evidence="2">JCM 3091</strain>
    </source>
</reference>
<evidence type="ECO:0000313" key="3">
    <source>
        <dbReference type="Proteomes" id="UP000662200"/>
    </source>
</evidence>
<dbReference type="SUPFAM" id="SSF47413">
    <property type="entry name" value="lambda repressor-like DNA-binding domains"/>
    <property type="match status" value="1"/>
</dbReference>
<proteinExistence type="predicted"/>
<dbReference type="PROSITE" id="PS50943">
    <property type="entry name" value="HTH_CROC1"/>
    <property type="match status" value="1"/>
</dbReference>
<dbReference type="InterPro" id="IPR001387">
    <property type="entry name" value="Cro/C1-type_HTH"/>
</dbReference>
<dbReference type="RefSeq" id="WP_189112471.1">
    <property type="nucleotide sequence ID" value="NZ_BMQC01000001.1"/>
</dbReference>
<comment type="caution">
    <text evidence="2">The sequence shown here is derived from an EMBL/GenBank/DDBJ whole genome shotgun (WGS) entry which is preliminary data.</text>
</comment>
<dbReference type="EMBL" id="BMQC01000001">
    <property type="protein sequence ID" value="GGK15303.1"/>
    <property type="molecule type" value="Genomic_DNA"/>
</dbReference>
<sequence length="441" mass="47053">MAQQARWSDLPTVGAAIADGQVGPVLRAARTAAGWTLEQVAARMQLSASVLSRLECGRRAPRSIAELRRLARAYGVPDDLLGLSATVTAAQPPGMVNLEPAREDGGDRMHRRNLLGGTVAVAAAAALPAGTAAADPLKDVIFGRIAVEPLPPAQLHVQLAAAAADFRACRYQQLARRLPRLVAQATATHAAAASEEQAAAAGDVTRAYGIATQLLIKLHDDGMAWATADRASQAATASDDPLLRAEAARLAATVARRGQRRDSAQRLMLRAAAELSAATGLNRPVEATAYGHLLAAAAYTAAIRDDRDTAWSLLDEAEHAHHRAGSHPSATLATIDLYVYRISVARKLGDYGAAVDYARQVDPSKIKTIERRARYWEDTALALHGRGRPGPAFQALTAAERNAPQEVRYRPWATSLTAELLRQPRHTVPGIEQFAQRVGVR</sequence>
<feature type="domain" description="HTH cro/C1-type" evidence="1">
    <location>
        <begin position="26"/>
        <end position="80"/>
    </location>
</feature>
<organism evidence="2 3">
    <name type="scientific">Pilimelia terevasa</name>
    <dbReference type="NCBI Taxonomy" id="53372"/>
    <lineage>
        <taxon>Bacteria</taxon>
        <taxon>Bacillati</taxon>
        <taxon>Actinomycetota</taxon>
        <taxon>Actinomycetes</taxon>
        <taxon>Micromonosporales</taxon>
        <taxon>Micromonosporaceae</taxon>
        <taxon>Pilimelia</taxon>
    </lineage>
</organism>
<keyword evidence="3" id="KW-1185">Reference proteome</keyword>
<protein>
    <recommendedName>
        <fullName evidence="1">HTH cro/C1-type domain-containing protein</fullName>
    </recommendedName>
</protein>
<evidence type="ECO:0000313" key="2">
    <source>
        <dbReference type="EMBL" id="GGK15303.1"/>
    </source>
</evidence>
<dbReference type="Proteomes" id="UP000662200">
    <property type="component" value="Unassembled WGS sequence"/>
</dbReference>